<dbReference type="GO" id="GO:0016891">
    <property type="term" value="F:RNA endonuclease activity producing 5'-phosphomonoesters, hydrolytic mechanism"/>
    <property type="evidence" value="ECO:0007669"/>
    <property type="project" value="TreeGrafter"/>
</dbReference>
<keyword evidence="2" id="KW-0442">Lipid degradation</keyword>
<evidence type="ECO:0000313" key="9">
    <source>
        <dbReference type="Proteomes" id="UP001152888"/>
    </source>
</evidence>
<evidence type="ECO:0000256" key="4">
    <source>
        <dbReference type="ARBA" id="ARBA00038012"/>
    </source>
</evidence>
<evidence type="ECO:0000256" key="5">
    <source>
        <dbReference type="ARBA" id="ARBA00040549"/>
    </source>
</evidence>
<dbReference type="OrthoDB" id="5205528at2759"/>
<proteinExistence type="inferred from homology"/>
<feature type="domain" description="Phospholipase D-like" evidence="7">
    <location>
        <begin position="94"/>
        <end position="222"/>
    </location>
</feature>
<dbReference type="Gene3D" id="3.30.870.10">
    <property type="entry name" value="Endonuclease Chain A"/>
    <property type="match status" value="1"/>
</dbReference>
<evidence type="ECO:0000256" key="2">
    <source>
        <dbReference type="ARBA" id="ARBA00022963"/>
    </source>
</evidence>
<dbReference type="PANTHER" id="PTHR43856">
    <property type="entry name" value="CARDIOLIPIN HYDROLASE"/>
    <property type="match status" value="1"/>
</dbReference>
<dbReference type="Pfam" id="PF13091">
    <property type="entry name" value="PLDc_2"/>
    <property type="match status" value="1"/>
</dbReference>
<comment type="similarity">
    <text evidence="4">Belongs to the phospholipase D family. MitoPLD/Zucchini subfamily.</text>
</comment>
<comment type="caution">
    <text evidence="8">The sequence shown here is derived from an EMBL/GenBank/DDBJ whole genome shotgun (WGS) entry which is preliminary data.</text>
</comment>
<dbReference type="GO" id="GO:0005739">
    <property type="term" value="C:mitochondrion"/>
    <property type="evidence" value="ECO:0007669"/>
    <property type="project" value="TreeGrafter"/>
</dbReference>
<evidence type="ECO:0000313" key="8">
    <source>
        <dbReference type="EMBL" id="CAH1987362.1"/>
    </source>
</evidence>
<evidence type="ECO:0000256" key="6">
    <source>
        <dbReference type="ARBA" id="ARBA00043167"/>
    </source>
</evidence>
<keyword evidence="3" id="KW-0443">Lipid metabolism</keyword>
<dbReference type="EMBL" id="CAKOFQ010007018">
    <property type="protein sequence ID" value="CAH1987362.1"/>
    <property type="molecule type" value="Genomic_DNA"/>
</dbReference>
<dbReference type="InterPro" id="IPR051406">
    <property type="entry name" value="PLD_domain"/>
</dbReference>
<gene>
    <name evidence="8" type="ORF">ACAOBT_LOCUS17808</name>
</gene>
<dbReference type="GO" id="GO:0016042">
    <property type="term" value="P:lipid catabolic process"/>
    <property type="evidence" value="ECO:0007669"/>
    <property type="project" value="UniProtKB-KW"/>
</dbReference>
<name>A0A9P0L2U3_ACAOB</name>
<reference evidence="8" key="1">
    <citation type="submission" date="2022-03" db="EMBL/GenBank/DDBJ databases">
        <authorList>
            <person name="Sayadi A."/>
        </authorList>
    </citation>
    <scope>NUCLEOTIDE SEQUENCE</scope>
</reference>
<evidence type="ECO:0000256" key="3">
    <source>
        <dbReference type="ARBA" id="ARBA00023098"/>
    </source>
</evidence>
<dbReference type="InterPro" id="IPR025202">
    <property type="entry name" value="PLD-like_dom"/>
</dbReference>
<dbReference type="AlphaFoldDB" id="A0A9P0L2U3"/>
<evidence type="ECO:0000256" key="1">
    <source>
        <dbReference type="ARBA" id="ARBA00022801"/>
    </source>
</evidence>
<dbReference type="GO" id="GO:0034587">
    <property type="term" value="P:piRNA processing"/>
    <property type="evidence" value="ECO:0007669"/>
    <property type="project" value="TreeGrafter"/>
</dbReference>
<organism evidence="8 9">
    <name type="scientific">Acanthoscelides obtectus</name>
    <name type="common">Bean weevil</name>
    <name type="synonym">Bruchus obtectus</name>
    <dbReference type="NCBI Taxonomy" id="200917"/>
    <lineage>
        <taxon>Eukaryota</taxon>
        <taxon>Metazoa</taxon>
        <taxon>Ecdysozoa</taxon>
        <taxon>Arthropoda</taxon>
        <taxon>Hexapoda</taxon>
        <taxon>Insecta</taxon>
        <taxon>Pterygota</taxon>
        <taxon>Neoptera</taxon>
        <taxon>Endopterygota</taxon>
        <taxon>Coleoptera</taxon>
        <taxon>Polyphaga</taxon>
        <taxon>Cucujiformia</taxon>
        <taxon>Chrysomeloidea</taxon>
        <taxon>Chrysomelidae</taxon>
        <taxon>Bruchinae</taxon>
        <taxon>Bruchini</taxon>
        <taxon>Acanthoscelides</taxon>
    </lineage>
</organism>
<keyword evidence="9" id="KW-1185">Reference proteome</keyword>
<accession>A0A9P0L2U3</accession>
<dbReference type="SUPFAM" id="SSF56024">
    <property type="entry name" value="Phospholipase D/nuclease"/>
    <property type="match status" value="1"/>
</dbReference>
<dbReference type="Proteomes" id="UP001152888">
    <property type="component" value="Unassembled WGS sequence"/>
</dbReference>
<sequence length="247" mass="28509">MLPNIFENKAALVSASIAALIPLYAWKYLYSSYNKLKSNYEREKLFQERHNCTVMYSSNRGMTGWPPHTERLIPELRDPNMLKILIEPVSYFFATAEKSLDIALMLIIGKIFFAEILGAHRRGVKVRLILNYDHMDSTLPEIRELMKEGVKVAPYISQRASLTSIMHYKYIVKDYCEETETGYTLTGSMNLTNNAFLANYEDLTISSDFALTKLFHENFEECFDWISSENENLINKTVLLDANLDTL</sequence>
<keyword evidence="1" id="KW-0378">Hydrolase</keyword>
<protein>
    <recommendedName>
        <fullName evidence="5">Mitochondrial cardiolipin hydrolase</fullName>
    </recommendedName>
    <alternativeName>
        <fullName evidence="6">Mitochondrial phospholipase</fullName>
    </alternativeName>
</protein>
<dbReference type="PANTHER" id="PTHR43856:SF1">
    <property type="entry name" value="MITOCHONDRIAL CARDIOLIPIN HYDROLASE"/>
    <property type="match status" value="1"/>
</dbReference>
<evidence type="ECO:0000259" key="7">
    <source>
        <dbReference type="Pfam" id="PF13091"/>
    </source>
</evidence>